<dbReference type="KEGG" id="oai:OLEAN_C17060"/>
<dbReference type="STRING" id="698738.OLEAN_C17060"/>
<dbReference type="AlphaFoldDB" id="R4YM43"/>
<evidence type="ECO:0000313" key="1">
    <source>
        <dbReference type="EMBL" id="CCK75882.1"/>
    </source>
</evidence>
<dbReference type="EMBL" id="FO203512">
    <property type="protein sequence ID" value="CCK75882.1"/>
    <property type="molecule type" value="Genomic_DNA"/>
</dbReference>
<sequence length="96" mass="11043">MIIPETVGSNKLLEYTPIDERHRTSDSTTIEIAGAVCGPANFLAICQDEEGSGYYLFFCDKSWREWNDMWFDKISDVKNYAEQEYIGCIATWKQTS</sequence>
<organism evidence="1 2">
    <name type="scientific">Oleispira antarctica RB-8</name>
    <dbReference type="NCBI Taxonomy" id="698738"/>
    <lineage>
        <taxon>Bacteria</taxon>
        <taxon>Pseudomonadati</taxon>
        <taxon>Pseudomonadota</taxon>
        <taxon>Gammaproteobacteria</taxon>
        <taxon>Oceanospirillales</taxon>
        <taxon>Oceanospirillaceae</taxon>
        <taxon>Oleispira</taxon>
    </lineage>
</organism>
<proteinExistence type="predicted"/>
<keyword evidence="2" id="KW-1185">Reference proteome</keyword>
<name>R4YM43_OLEAN</name>
<accession>R4YM43</accession>
<reference evidence="1 2" key="1">
    <citation type="journal article" date="2013" name="Nat. Commun.">
        <title>Genome sequence and functional genomic analysis of the oil-degrading bacterium Oleispira antarctica.</title>
        <authorList>
            <person name="Kube M."/>
            <person name="Chernikova T.N."/>
            <person name="Al-Ramahi Y."/>
            <person name="Beloqui A."/>
            <person name="Lopez-Cortez N."/>
            <person name="Guazzaroni M.E."/>
            <person name="Heipieper H.J."/>
            <person name="Klages S."/>
            <person name="Kotsyurbenko O.R."/>
            <person name="Langer I."/>
            <person name="Nechitaylo T.Y."/>
            <person name="Lunsdorf H."/>
            <person name="Fernandez M."/>
            <person name="Juarez S."/>
            <person name="Ciordia S."/>
            <person name="Singer A."/>
            <person name="Kagan O."/>
            <person name="Egorova O."/>
            <person name="Petit P.A."/>
            <person name="Stogios P."/>
            <person name="Kim Y."/>
            <person name="Tchigvintsev A."/>
            <person name="Flick R."/>
            <person name="Denaro R."/>
            <person name="Genovese M."/>
            <person name="Albar J.P."/>
            <person name="Reva O.N."/>
            <person name="Martinez-Gomariz M."/>
            <person name="Tran H."/>
            <person name="Ferrer M."/>
            <person name="Savchenko A."/>
            <person name="Yakunin A.F."/>
            <person name="Yakimov M.M."/>
            <person name="Golyshina O.V."/>
            <person name="Reinhardt R."/>
            <person name="Golyshin P.N."/>
        </authorList>
    </citation>
    <scope>NUCLEOTIDE SEQUENCE [LARGE SCALE GENOMIC DNA]</scope>
</reference>
<evidence type="ECO:0000313" key="2">
    <source>
        <dbReference type="Proteomes" id="UP000032749"/>
    </source>
</evidence>
<dbReference type="Proteomes" id="UP000032749">
    <property type="component" value="Chromosome"/>
</dbReference>
<gene>
    <name evidence="1" type="ORF">OLEAN_C17060</name>
</gene>
<dbReference type="HOGENOM" id="CLU_2356977_0_0_6"/>
<protein>
    <submittedName>
        <fullName evidence="1">Uncharacterized protein</fullName>
    </submittedName>
</protein>